<feature type="compositionally biased region" description="Low complexity" evidence="7">
    <location>
        <begin position="629"/>
        <end position="649"/>
    </location>
</feature>
<evidence type="ECO:0000256" key="2">
    <source>
        <dbReference type="ARBA" id="ARBA00021911"/>
    </source>
</evidence>
<feature type="compositionally biased region" description="Basic and acidic residues" evidence="7">
    <location>
        <begin position="691"/>
        <end position="704"/>
    </location>
</feature>
<evidence type="ECO:0000256" key="8">
    <source>
        <dbReference type="SAM" id="SignalP"/>
    </source>
</evidence>
<evidence type="ECO:0000256" key="4">
    <source>
        <dbReference type="ARBA" id="ARBA00022737"/>
    </source>
</evidence>
<dbReference type="KEGG" id="fcy:FRACYDRAFT_244162"/>
<evidence type="ECO:0000256" key="3">
    <source>
        <dbReference type="ARBA" id="ARBA00022522"/>
    </source>
</evidence>
<evidence type="ECO:0000256" key="7">
    <source>
        <dbReference type="SAM" id="MobiDB-lite"/>
    </source>
</evidence>
<name>A0A1E7F3W9_9STRA</name>
<dbReference type="PANTHER" id="PTHR44826:SF3">
    <property type="entry name" value="SPORE COAT PROTEIN SP85"/>
    <property type="match status" value="1"/>
</dbReference>
<feature type="compositionally biased region" description="Low complexity" evidence="7">
    <location>
        <begin position="656"/>
        <end position="673"/>
    </location>
</feature>
<dbReference type="Proteomes" id="UP000095751">
    <property type="component" value="Unassembled WGS sequence"/>
</dbReference>
<evidence type="ECO:0000313" key="9">
    <source>
        <dbReference type="EMBL" id="OEU12888.1"/>
    </source>
</evidence>
<evidence type="ECO:0000256" key="6">
    <source>
        <dbReference type="ARBA" id="ARBA00045806"/>
    </source>
</evidence>
<dbReference type="PANTHER" id="PTHR44826">
    <property type="entry name" value="SPORE COAT PROTEIN SP85"/>
    <property type="match status" value="1"/>
</dbReference>
<keyword evidence="10" id="KW-1185">Reference proteome</keyword>
<keyword evidence="3" id="KW-0748">Sporozoite</keyword>
<evidence type="ECO:0000256" key="5">
    <source>
        <dbReference type="ARBA" id="ARBA00033726"/>
    </source>
</evidence>
<sequence>MKTTTLFLFVSIVLAFANAEFHGSSSSSNNTKNQNRIVKALGRAQQQLRQLQDCENDDTYRFQNKNNKDCDSWVAEKSSRCNKKDKKKKDSNGKKLKVRDFCPKQCNDDCKEEADEERGTCENDVTYNFQNKNNKDCATWVAEDLSRCKKKDKKKKVNGKKQKVSVFCPEQCNDICKPREECENLDSYKFKNKNGKTCEKWVSKNPNKYCKKKDKKNKINGKTKKVNFFCPGTCNAGCISTSAPSTSTAPSTSIAPSTSTAPSPAPSSSPSTSTAPTTAPTTEPSSAPSTAPSTSPSTAPSSSPSTAPSTTPSKSLAPSGTPSQSFVPSAGPTSYPSTCPTRSPSIKPTSAPSLSEAPTKQASTSPSASPSASPAPSVSVAPTGPPTTSPSTSPSASTGPSLSTSPTASPSASPAPSLSVAPTGQPTTTKAPVTTLVPTAPRGDCESLALYKFKNKKGKTCGKYVAKDLSRCDKKDNKNKVNGKVQKVSFFCRDQCKEECSRPVEVERARCENLDKYKFQGKRGKDCDTYVADDLSRCFDKDKKNKVKGKAKKVSFFCPEQCNDKCNPRGRCENSCRVFFEGNPAFNCNTYVAKKPNKRCGKMDVPSGKKLEFYCPATCKSNCKNTAFPSSSPSMSPTDTYRPSATPSETTPPPTISAAPSAAPSDDPTSAPTLSPTETNCVNDPDFIFNDDPRENPNDNSKKDCDWVQLDVRRCNRTQKETRISVRNSCPLVCKTQCIRSDIPTFQPTTTNGPTTFLPTTFLPTTFQPTTFQPTTFIPTTTFEPTVTPNPTSPPE</sequence>
<dbReference type="InParanoid" id="A0A1E7F3W9"/>
<feature type="compositionally biased region" description="Low complexity" evidence="7">
    <location>
        <begin position="362"/>
        <end position="382"/>
    </location>
</feature>
<dbReference type="AlphaFoldDB" id="A0A1E7F3W9"/>
<dbReference type="InterPro" id="IPR051860">
    <property type="entry name" value="Plasmodium_CSP_Invasion"/>
</dbReference>
<feature type="compositionally biased region" description="Polar residues" evidence="7">
    <location>
        <begin position="320"/>
        <end position="361"/>
    </location>
</feature>
<proteinExistence type="inferred from homology"/>
<comment type="function">
    <text evidence="6">Essential sporozoite protein. In the mosquito vector, required for sporozoite development in the oocyst, migration through the vector hemolymph and entry into the vector salivary glands. In the vertebrate host, required for sporozoite migration through the host dermis and infection of host hepatocytes. Binds to highly sulfated heparan sulfate proteoglycans (HSPGs) on the surface of host hepatocytes.</text>
</comment>
<keyword evidence="4" id="KW-0677">Repeat</keyword>
<dbReference type="EMBL" id="KV784364">
    <property type="protein sequence ID" value="OEU12888.1"/>
    <property type="molecule type" value="Genomic_DNA"/>
</dbReference>
<feature type="region of interest" description="Disordered" evidence="7">
    <location>
        <begin position="245"/>
        <end position="441"/>
    </location>
</feature>
<feature type="compositionally biased region" description="Low complexity" evidence="7">
    <location>
        <begin position="245"/>
        <end position="319"/>
    </location>
</feature>
<comment type="function">
    <text evidence="5">In the vertebrate host, binds to highly sulfated heparan sulfate proteoglycans (HSPGs) on the surface of host hepatocytes and is required for sporozoite invasion of the host hepatocytes.</text>
</comment>
<comment type="similarity">
    <text evidence="1">Belongs to the plasmodium circumsporozoite protein family.</text>
</comment>
<evidence type="ECO:0000256" key="1">
    <source>
        <dbReference type="ARBA" id="ARBA00006241"/>
    </source>
</evidence>
<gene>
    <name evidence="9" type="ORF">FRACYDRAFT_244162</name>
</gene>
<reference evidence="9 10" key="1">
    <citation type="submission" date="2016-09" db="EMBL/GenBank/DDBJ databases">
        <title>Extensive genetic diversity and differential bi-allelic expression allows diatom success in the polar Southern Ocean.</title>
        <authorList>
            <consortium name="DOE Joint Genome Institute"/>
            <person name="Mock T."/>
            <person name="Otillar R.P."/>
            <person name="Strauss J."/>
            <person name="Dupont C."/>
            <person name="Frickenhaus S."/>
            <person name="Maumus F."/>
            <person name="Mcmullan M."/>
            <person name="Sanges R."/>
            <person name="Schmutz J."/>
            <person name="Toseland A."/>
            <person name="Valas R."/>
            <person name="Veluchamy A."/>
            <person name="Ward B.J."/>
            <person name="Allen A."/>
            <person name="Barry K."/>
            <person name="Falciatore A."/>
            <person name="Ferrante M."/>
            <person name="Fortunato A.E."/>
            <person name="Gloeckner G."/>
            <person name="Gruber A."/>
            <person name="Hipkin R."/>
            <person name="Janech M."/>
            <person name="Kroth P."/>
            <person name="Leese F."/>
            <person name="Lindquist E."/>
            <person name="Lyon B.R."/>
            <person name="Martin J."/>
            <person name="Mayer C."/>
            <person name="Parker M."/>
            <person name="Quesneville H."/>
            <person name="Raymond J."/>
            <person name="Uhlig C."/>
            <person name="Valentin K.U."/>
            <person name="Worden A.Z."/>
            <person name="Armbrust E.V."/>
            <person name="Bowler C."/>
            <person name="Green B."/>
            <person name="Moulton V."/>
            <person name="Van Oosterhout C."/>
            <person name="Grigoriev I."/>
        </authorList>
    </citation>
    <scope>NUCLEOTIDE SEQUENCE [LARGE SCALE GENOMIC DNA]</scope>
    <source>
        <strain evidence="9 10">CCMP1102</strain>
    </source>
</reference>
<feature type="compositionally biased region" description="Low complexity" evidence="7">
    <location>
        <begin position="389"/>
        <end position="423"/>
    </location>
</feature>
<feature type="signal peptide" evidence="8">
    <location>
        <begin position="1"/>
        <end position="19"/>
    </location>
</feature>
<evidence type="ECO:0000313" key="10">
    <source>
        <dbReference type="Proteomes" id="UP000095751"/>
    </source>
</evidence>
<keyword evidence="8" id="KW-0732">Signal</keyword>
<feature type="chain" id="PRO_5009192622" description="Circumsporozoite protein" evidence="8">
    <location>
        <begin position="20"/>
        <end position="796"/>
    </location>
</feature>
<feature type="region of interest" description="Disordered" evidence="7">
    <location>
        <begin position="628"/>
        <end position="704"/>
    </location>
</feature>
<accession>A0A1E7F3W9</accession>
<organism evidence="9 10">
    <name type="scientific">Fragilariopsis cylindrus CCMP1102</name>
    <dbReference type="NCBI Taxonomy" id="635003"/>
    <lineage>
        <taxon>Eukaryota</taxon>
        <taxon>Sar</taxon>
        <taxon>Stramenopiles</taxon>
        <taxon>Ochrophyta</taxon>
        <taxon>Bacillariophyta</taxon>
        <taxon>Bacillariophyceae</taxon>
        <taxon>Bacillariophycidae</taxon>
        <taxon>Bacillariales</taxon>
        <taxon>Bacillariaceae</taxon>
        <taxon>Fragilariopsis</taxon>
    </lineage>
</organism>
<protein>
    <recommendedName>
        <fullName evidence="2">Circumsporozoite protein</fullName>
    </recommendedName>
</protein>